<organism evidence="2">
    <name type="scientific">Neobacillus citreus</name>
    <dbReference type="NCBI Taxonomy" id="2833578"/>
    <lineage>
        <taxon>Bacteria</taxon>
        <taxon>Bacillati</taxon>
        <taxon>Bacillota</taxon>
        <taxon>Bacilli</taxon>
        <taxon>Bacillales</taxon>
        <taxon>Bacillaceae</taxon>
        <taxon>Neobacillus</taxon>
    </lineage>
</organism>
<dbReference type="InterPro" id="IPR002734">
    <property type="entry name" value="RibDG_C"/>
</dbReference>
<feature type="domain" description="Bacterial bifunctional deaminase-reductase C-terminal" evidence="1">
    <location>
        <begin position="9"/>
        <end position="183"/>
    </location>
</feature>
<reference evidence="2" key="1">
    <citation type="submission" date="2021-05" db="EMBL/GenBank/DDBJ databases">
        <title>Novel Bacillus species.</title>
        <authorList>
            <person name="Liu G."/>
        </authorList>
    </citation>
    <scope>NUCLEOTIDE SEQUENCE</scope>
    <source>
        <strain evidence="2">FJAT-50051</strain>
    </source>
</reference>
<dbReference type="EMBL" id="JAGYPE010000002">
    <property type="protein sequence ID" value="MBS4182943.1"/>
    <property type="molecule type" value="Genomic_DNA"/>
</dbReference>
<protein>
    <submittedName>
        <fullName evidence="2">Dihydrofolate reductase family protein</fullName>
    </submittedName>
</protein>
<proteinExistence type="predicted"/>
<accession>A0A942T0C6</accession>
<evidence type="ECO:0000259" key="1">
    <source>
        <dbReference type="Pfam" id="PF01872"/>
    </source>
</evidence>
<dbReference type="Pfam" id="PF01872">
    <property type="entry name" value="RibD_C"/>
    <property type="match status" value="1"/>
</dbReference>
<name>A0A942T0C6_9BACI</name>
<comment type="caution">
    <text evidence="2">The sequence shown here is derived from an EMBL/GenBank/DDBJ whole genome shotgun (WGS) entry which is preliminary data.</text>
</comment>
<sequence length="203" mass="22692">MTARFVYWMNVSIDGFIERRAGEHSGPDGPDWIRIDETLHREFNRRAAAMTLSVEGRVVRDMMDPFWPDARRDTSLPAYMREYGEIWTAQPKVLVSRTRTTADHNTRVVGADGDAIEELARIRQETEGDVGVGGATLATQLLDAGLVDELLLFTHPAVLGAGRPLFDPPRTGTRPPLLLDLLEQQHFDGTGVTLHRYAVEGVR</sequence>
<evidence type="ECO:0000313" key="2">
    <source>
        <dbReference type="EMBL" id="MBS4182943.1"/>
    </source>
</evidence>
<dbReference type="GO" id="GO:0009231">
    <property type="term" value="P:riboflavin biosynthetic process"/>
    <property type="evidence" value="ECO:0007669"/>
    <property type="project" value="InterPro"/>
</dbReference>
<gene>
    <name evidence="2" type="ORF">KHB02_16230</name>
</gene>
<dbReference type="GO" id="GO:0008703">
    <property type="term" value="F:5-amino-6-(5-phosphoribosylamino)uracil reductase activity"/>
    <property type="evidence" value="ECO:0007669"/>
    <property type="project" value="InterPro"/>
</dbReference>
<dbReference type="SUPFAM" id="SSF53597">
    <property type="entry name" value="Dihydrofolate reductase-like"/>
    <property type="match status" value="1"/>
</dbReference>
<dbReference type="InterPro" id="IPR024072">
    <property type="entry name" value="DHFR-like_dom_sf"/>
</dbReference>
<dbReference type="Gene3D" id="3.40.430.10">
    <property type="entry name" value="Dihydrofolate Reductase, subunit A"/>
    <property type="match status" value="1"/>
</dbReference>
<dbReference type="AlphaFoldDB" id="A0A942T0C6"/>